<gene>
    <name evidence="1" type="ORF">GCM10023321_72590</name>
</gene>
<protein>
    <submittedName>
        <fullName evidence="1">Uncharacterized protein</fullName>
    </submittedName>
</protein>
<evidence type="ECO:0000313" key="1">
    <source>
        <dbReference type="EMBL" id="GAA5172561.1"/>
    </source>
</evidence>
<proteinExistence type="predicted"/>
<name>A0ABP9R763_9PSEU</name>
<comment type="caution">
    <text evidence="1">The sequence shown here is derived from an EMBL/GenBank/DDBJ whole genome shotgun (WGS) entry which is preliminary data.</text>
</comment>
<dbReference type="RefSeq" id="WP_185065218.1">
    <property type="nucleotide sequence ID" value="NZ_BAABJP010000051.1"/>
</dbReference>
<reference evidence="2" key="1">
    <citation type="journal article" date="2019" name="Int. J. Syst. Evol. Microbiol.">
        <title>The Global Catalogue of Microorganisms (GCM) 10K type strain sequencing project: providing services to taxonomists for standard genome sequencing and annotation.</title>
        <authorList>
            <consortium name="The Broad Institute Genomics Platform"/>
            <consortium name="The Broad Institute Genome Sequencing Center for Infectious Disease"/>
            <person name="Wu L."/>
            <person name="Ma J."/>
        </authorList>
    </citation>
    <scope>NUCLEOTIDE SEQUENCE [LARGE SCALE GENOMIC DNA]</scope>
    <source>
        <strain evidence="2">JCM 18303</strain>
    </source>
</reference>
<accession>A0ABP9R763</accession>
<dbReference type="Proteomes" id="UP001428817">
    <property type="component" value="Unassembled WGS sequence"/>
</dbReference>
<organism evidence="1 2">
    <name type="scientific">Pseudonocardia eucalypti</name>
    <dbReference type="NCBI Taxonomy" id="648755"/>
    <lineage>
        <taxon>Bacteria</taxon>
        <taxon>Bacillati</taxon>
        <taxon>Actinomycetota</taxon>
        <taxon>Actinomycetes</taxon>
        <taxon>Pseudonocardiales</taxon>
        <taxon>Pseudonocardiaceae</taxon>
        <taxon>Pseudonocardia</taxon>
    </lineage>
</organism>
<evidence type="ECO:0000313" key="2">
    <source>
        <dbReference type="Proteomes" id="UP001428817"/>
    </source>
</evidence>
<dbReference type="EMBL" id="BAABJP010000051">
    <property type="protein sequence ID" value="GAA5172561.1"/>
    <property type="molecule type" value="Genomic_DNA"/>
</dbReference>
<keyword evidence="2" id="KW-1185">Reference proteome</keyword>
<sequence length="65" mass="6743">MNPHTPTGTRRPAKSVWLAGHLLGAAGAGRGVVLIDHSGELARTVLDRLPAEPGTGWPAHGGEDR</sequence>